<evidence type="ECO:0000313" key="2">
    <source>
        <dbReference type="EMBL" id="PIL29442.1"/>
    </source>
</evidence>
<organism evidence="2 3">
    <name type="scientific">Ganoderma sinense ZZ0214-1</name>
    <dbReference type="NCBI Taxonomy" id="1077348"/>
    <lineage>
        <taxon>Eukaryota</taxon>
        <taxon>Fungi</taxon>
        <taxon>Dikarya</taxon>
        <taxon>Basidiomycota</taxon>
        <taxon>Agaricomycotina</taxon>
        <taxon>Agaricomycetes</taxon>
        <taxon>Polyporales</taxon>
        <taxon>Polyporaceae</taxon>
        <taxon>Ganoderma</taxon>
    </lineage>
</organism>
<dbReference type="PANTHER" id="PTHR33488">
    <property type="entry name" value="ZGC:162509"/>
    <property type="match status" value="1"/>
</dbReference>
<dbReference type="AlphaFoldDB" id="A0A2G8S6N6"/>
<dbReference type="EMBL" id="AYKW01000022">
    <property type="protein sequence ID" value="PIL29442.1"/>
    <property type="molecule type" value="Genomic_DNA"/>
</dbReference>
<dbReference type="PANTHER" id="PTHR33488:SF2">
    <property type="entry name" value="EARLY ENDOSOME ANTIGEN 1-LIKE"/>
    <property type="match status" value="1"/>
</dbReference>
<dbReference type="Proteomes" id="UP000230002">
    <property type="component" value="Unassembled WGS sequence"/>
</dbReference>
<sequence>MSTPTSDNADQCVRNFHACLEDDDNPGATEIRDFMLKMSYAFPSMDVLLPAPLAVSILGQLTILATSTDFKLVVPLGGFQHVGYPNSFRATIIQLVDTGVLALKDSYSNFDQMNKECGTVLLRVNDIIRLLVGHEDNTPEQNHVAIQRHLPHYVELLGRTIEFCGKKAKDTHDAFDKLLKLTMEIHESCVATQGLNEGEIQKAKLQKANLEQKERATREMERIGEETLQSAREEFDTAQSMFANAIHTMPDGVQLAAIGSCMDTLANMLVMGFQCYLIRKTPQAPPHSSDQTTTQSDIPIKSIVSDISDRGYKQASILRDCSEGLSALLTPGSDGRLNWDAIKSENSGGCLDISVKCEEVINSLTDSNPNAGDATKTAIELAKRGKDLATVARDMIPNCGQGTVDEVTNKLSAWHDDVVKFASTADLKLNASLLSPPFFLPSPTPPHNQFGNFNGKAKMAMQAAQYKVSITQAQLNASRESSKVATNNLMEVKKELGHIMAELASINIQNQNWEEITSILVKAIGFLSDLKAYLNSLVRFFNSVDNFVSHLFKHAANDFISVIKHSSGIEDQSNGVMVMQTGSITLDAFSRENIYKYALCTAKLNKVVEHTSGMYVTLYKEHIDSGVNMLMRMGKLVGAQNPGAVVSASKEIQGWAEEAYKQIAKLISQKRQADEKQIEDREKQLMKSFSAILPRSSNIDRIASAAGKNKVEEVTSATSAAAAANPVYGSGAKRTRNFTIPPTPSTR</sequence>
<proteinExistence type="predicted"/>
<dbReference type="STRING" id="1077348.A0A2G8S6N6"/>
<name>A0A2G8S6N6_9APHY</name>
<accession>A0A2G8S6N6</accession>
<comment type="caution">
    <text evidence="2">The sequence shown here is derived from an EMBL/GenBank/DDBJ whole genome shotgun (WGS) entry which is preliminary data.</text>
</comment>
<evidence type="ECO:0000256" key="1">
    <source>
        <dbReference type="SAM" id="MobiDB-lite"/>
    </source>
</evidence>
<reference evidence="2 3" key="1">
    <citation type="journal article" date="2015" name="Sci. Rep.">
        <title>Chromosome-level genome map provides insights into diverse defense mechanisms in the medicinal fungus Ganoderma sinense.</title>
        <authorList>
            <person name="Zhu Y."/>
            <person name="Xu J."/>
            <person name="Sun C."/>
            <person name="Zhou S."/>
            <person name="Xu H."/>
            <person name="Nelson D.R."/>
            <person name="Qian J."/>
            <person name="Song J."/>
            <person name="Luo H."/>
            <person name="Xiang L."/>
            <person name="Li Y."/>
            <person name="Xu Z."/>
            <person name="Ji A."/>
            <person name="Wang L."/>
            <person name="Lu S."/>
            <person name="Hayward A."/>
            <person name="Sun W."/>
            <person name="Li X."/>
            <person name="Schwartz D.C."/>
            <person name="Wang Y."/>
            <person name="Chen S."/>
        </authorList>
    </citation>
    <scope>NUCLEOTIDE SEQUENCE [LARGE SCALE GENOMIC DNA]</scope>
    <source>
        <strain evidence="2 3">ZZ0214-1</strain>
    </source>
</reference>
<feature type="region of interest" description="Disordered" evidence="1">
    <location>
        <begin position="722"/>
        <end position="747"/>
    </location>
</feature>
<keyword evidence="3" id="KW-1185">Reference proteome</keyword>
<evidence type="ECO:0000313" key="3">
    <source>
        <dbReference type="Proteomes" id="UP000230002"/>
    </source>
</evidence>
<protein>
    <submittedName>
        <fullName evidence="2">Uncharacterized protein</fullName>
    </submittedName>
</protein>
<gene>
    <name evidence="2" type="ORF">GSI_08384</name>
</gene>
<dbReference type="OrthoDB" id="5406275at2759"/>